<evidence type="ECO:0000313" key="3">
    <source>
        <dbReference type="Proteomes" id="UP000094527"/>
    </source>
</evidence>
<organism evidence="2 3">
    <name type="scientific">Orchesella cincta</name>
    <name type="common">Springtail</name>
    <name type="synonym">Podura cincta</name>
    <dbReference type="NCBI Taxonomy" id="48709"/>
    <lineage>
        <taxon>Eukaryota</taxon>
        <taxon>Metazoa</taxon>
        <taxon>Ecdysozoa</taxon>
        <taxon>Arthropoda</taxon>
        <taxon>Hexapoda</taxon>
        <taxon>Collembola</taxon>
        <taxon>Entomobryomorpha</taxon>
        <taxon>Entomobryoidea</taxon>
        <taxon>Orchesellidae</taxon>
        <taxon>Orchesellinae</taxon>
        <taxon>Orchesella</taxon>
    </lineage>
</organism>
<accession>A0A1D2M5V3</accession>
<feature type="region of interest" description="Disordered" evidence="1">
    <location>
        <begin position="1"/>
        <end position="29"/>
    </location>
</feature>
<name>A0A1D2M5V3_ORCCI</name>
<keyword evidence="3" id="KW-1185">Reference proteome</keyword>
<protein>
    <recommendedName>
        <fullName evidence="4">F-box domain-containing protein</fullName>
    </recommendedName>
</protein>
<evidence type="ECO:0000256" key="1">
    <source>
        <dbReference type="SAM" id="MobiDB-lite"/>
    </source>
</evidence>
<gene>
    <name evidence="2" type="ORF">Ocin01_18325</name>
</gene>
<dbReference type="AlphaFoldDB" id="A0A1D2M5V3"/>
<sequence length="325" mass="36865">MSTIKDGPPRKIQRTDETDKEDTNTSKIGTDGKITGVGVLGDTPMELCSEKNLIFDALSEFQLSVESKATGNATIIASNVKTVDLGLCVNEVASTDDARRGKVDVIHGGIAKTRKKAEKNDAKQPIVGVVEVYPRISEDAWKDILNLLNPTDKLNCFRAHSMWRTYLKSKRTVLLFSEVLSLINKDLPEASLLQMRSTCKMWREDIDNTFLPEFSMYFETAENIRQFLDDMQGNFGNPFPGRIVKLHNFSHIYKDDEDLQDDDEYWNREANAEFSYWQNANELLETYGHHIRTLSIAPNDMFEIDMEGVPPELKIKTTKKSSVTV</sequence>
<dbReference type="Proteomes" id="UP000094527">
    <property type="component" value="Unassembled WGS sequence"/>
</dbReference>
<proteinExistence type="predicted"/>
<evidence type="ECO:0000313" key="2">
    <source>
        <dbReference type="EMBL" id="ODM88357.1"/>
    </source>
</evidence>
<evidence type="ECO:0008006" key="4">
    <source>
        <dbReference type="Google" id="ProtNLM"/>
    </source>
</evidence>
<feature type="compositionally biased region" description="Basic and acidic residues" evidence="1">
    <location>
        <begin position="7"/>
        <end position="24"/>
    </location>
</feature>
<comment type="caution">
    <text evidence="2">The sequence shown here is derived from an EMBL/GenBank/DDBJ whole genome shotgun (WGS) entry which is preliminary data.</text>
</comment>
<reference evidence="2 3" key="1">
    <citation type="journal article" date="2016" name="Genome Biol. Evol.">
        <title>Gene Family Evolution Reflects Adaptation to Soil Environmental Stressors in the Genome of the Collembolan Orchesella cincta.</title>
        <authorList>
            <person name="Faddeeva-Vakhrusheva A."/>
            <person name="Derks M.F."/>
            <person name="Anvar S.Y."/>
            <person name="Agamennone V."/>
            <person name="Suring W."/>
            <person name="Smit S."/>
            <person name="van Straalen N.M."/>
            <person name="Roelofs D."/>
        </authorList>
    </citation>
    <scope>NUCLEOTIDE SEQUENCE [LARGE SCALE GENOMIC DNA]</scope>
    <source>
        <tissue evidence="2">Mixed pool</tissue>
    </source>
</reference>
<dbReference type="EMBL" id="LJIJ01003707">
    <property type="protein sequence ID" value="ODM88357.1"/>
    <property type="molecule type" value="Genomic_DNA"/>
</dbReference>